<dbReference type="STRING" id="1184251.TCELL_0722"/>
<dbReference type="EMBL" id="CP003531">
    <property type="protein sequence ID" value="AFK51146.1"/>
    <property type="molecule type" value="Genomic_DNA"/>
</dbReference>
<protein>
    <submittedName>
        <fullName evidence="1">Uncharacterized protein</fullName>
    </submittedName>
</protein>
<sequence length="231" mass="25449">MDRILGIVEASGRALLVTPPLLLVEAERRVFEALRVVVERAGVRVRGVVIVVDDTVEETSKCIRVLCSTNKALDVFATCSVLELVDRVNQLASSMRAFQEAISKGAEELYDKYVEYARELDDVTGRITRYWVESPDTVDEVIRFSQSPELYVVCDSTVLTGLISSRYFASSKSVRVVLVSEIAGGTHADYSVRTQVVLEKLGVDGDLVVVTDESKLIALGALTHRYTTVVC</sequence>
<dbReference type="KEGG" id="thg:TCELL_0722"/>
<name>I3TEF8_THEC1</name>
<proteinExistence type="predicted"/>
<keyword evidence="2" id="KW-1185">Reference proteome</keyword>
<dbReference type="HOGENOM" id="CLU_1197679_0_0_2"/>
<organism evidence="1 2">
    <name type="scientific">Thermogladius calderae (strain DSM 22663 / VKM B-2946 / 1633)</name>
    <dbReference type="NCBI Taxonomy" id="1184251"/>
    <lineage>
        <taxon>Archaea</taxon>
        <taxon>Thermoproteota</taxon>
        <taxon>Thermoprotei</taxon>
        <taxon>Desulfurococcales</taxon>
        <taxon>Desulfurococcaceae</taxon>
        <taxon>Thermogladius</taxon>
    </lineage>
</organism>
<dbReference type="AlphaFoldDB" id="I3TEF8"/>
<evidence type="ECO:0000313" key="1">
    <source>
        <dbReference type="EMBL" id="AFK51146.1"/>
    </source>
</evidence>
<gene>
    <name evidence="1" type="ordered locus">TCELL_0722</name>
</gene>
<reference evidence="1 2" key="1">
    <citation type="journal article" date="2012" name="J. Bacteriol.">
        <title>Complete genome sequence of the hyperthermophilic cellulolytic Crenarchaeon 'Thermogladius cellulolyticus' 1633.</title>
        <authorList>
            <person name="Mardanov A.V."/>
            <person name="Kochetkova T.V."/>
            <person name="Beletsky A.V."/>
            <person name="Bonch-Osmolovskaya E.A."/>
            <person name="Ravin N.V."/>
            <person name="Skryabin K.G."/>
        </authorList>
    </citation>
    <scope>NUCLEOTIDE SEQUENCE [LARGE SCALE GENOMIC DNA]</scope>
    <source>
        <strain evidence="2">DSM 22663 / VKM B-2946 / 1633</strain>
    </source>
</reference>
<dbReference type="InParanoid" id="I3TEF8"/>
<dbReference type="Proteomes" id="UP000005270">
    <property type="component" value="Chromosome"/>
</dbReference>
<accession>I3TEF8</accession>
<evidence type="ECO:0000313" key="2">
    <source>
        <dbReference type="Proteomes" id="UP000005270"/>
    </source>
</evidence>